<sequence length="1001" mass="113319">MFSNIKKSKNTRRFGEFDIESKKNSKDSKLSNSFCNTSNEMNHKKTYQIHDLFSSKLNNSNVFNDDQDKNHSRVNTSLSSMSFLNKNPNKLYERLERSINLQLSSPFLKKNTNSPLARYLLQNGDENKMDKVDSKSKTNDSVMSKDEKSDESRKRKFESFVKYSQPMLSYSYIKPNVVDSDIEKNRRKSFINSLHSRINDKHSDTIPPKRSKTFMDYSLDSKDKINLKMTKINKSITEAFIRKDKPHEPDKKAEVISLEQPSNKRMCIRDPVSMSYLSTKHLYEKKNDECEPRNEVKSNVVGLFVSDSNIKIGSESPRSKEMVLSEEFNKKHERQTLRAGKIFANIFGVDDKSSDVKSDKKEKHDLKNKEDMKINKTSMNQSDSDLLIDQIDNEEHFRIESSDSEDEMEFIFSDPSVVDISDNTIDKVLEKIPDPVKIETKQINLKPIETEVTVKKIEKETVNQNHEHIANFDPVQNEDKNPVSENIFYFTKTEPIEKKKESDLPKNSLFPNFGKIESIDKLEPVQTILEKRDNCEDTITTSKLVSKSTITPEIKKDVAKPLFNFKPVASNDIEFIKKSDKHPDIVNESDKMNIEEHDTNKITKEQHPVSLFSFDTDKNKKSDVFSIEKPKTEQFADPFKIKNDENKFSFKPTSNSIFSNVTSVSSPFNTSENSDNFALSKKSVLFSGSNISNPFASNTNSFANAPKSTNMGSSPFSVSNVANSSKITGSTNLANSAFISNSNSTVMAKSENTSVFGANKPFTFGESTKKYSFNTNTPSIFGSENKSEFGNTNDTNSFIGTDKPFGLTENKNPFGGTNNKPFSVSETKNPFGSTNNKPFSLTETKNPFGSSENKPFSLTETKNPFGGSDTKPFSVTENSNPFGSISDNKFVSPGKLQFVSQKNVFDSTSTFQRFGENPFNSQTSKSDSSLFNSNQNGLTDPQSKNIFNIKSNNVFGSHMSFNKHAETNSIFGAPSTDKKNLIKSEYKRILNVKRRRDASKH</sequence>
<evidence type="ECO:0000256" key="1">
    <source>
        <dbReference type="SAM" id="MobiDB-lite"/>
    </source>
</evidence>
<dbReference type="AlphaFoldDB" id="A0A177BF13"/>
<evidence type="ECO:0000313" key="2">
    <source>
        <dbReference type="EMBL" id="OAF72161.1"/>
    </source>
</evidence>
<gene>
    <name evidence="2" type="ORF">A3Q56_00040</name>
</gene>
<feature type="compositionally biased region" description="Polar residues" evidence="1">
    <location>
        <begin position="784"/>
        <end position="799"/>
    </location>
</feature>
<accession>A0A177BF13</accession>
<reference evidence="2 3" key="1">
    <citation type="submission" date="2016-04" db="EMBL/GenBank/DDBJ databases">
        <title>The genome of Intoshia linei affirms orthonectids as highly simplified spiralians.</title>
        <authorList>
            <person name="Mikhailov K.V."/>
            <person name="Slusarev G.S."/>
            <person name="Nikitin M.A."/>
            <person name="Logacheva M.D."/>
            <person name="Penin A."/>
            <person name="Aleoshin V."/>
            <person name="Panchin Y.V."/>
        </authorList>
    </citation>
    <scope>NUCLEOTIDE SEQUENCE [LARGE SCALE GENOMIC DNA]</scope>
    <source>
        <strain evidence="2">Intl2013</strain>
        <tissue evidence="2">Whole animal</tissue>
    </source>
</reference>
<feature type="region of interest" description="Disordered" evidence="1">
    <location>
        <begin position="915"/>
        <end position="939"/>
    </location>
</feature>
<feature type="compositionally biased region" description="Basic and acidic residues" evidence="1">
    <location>
        <begin position="125"/>
        <end position="155"/>
    </location>
</feature>
<proteinExistence type="predicted"/>
<evidence type="ECO:0000313" key="3">
    <source>
        <dbReference type="Proteomes" id="UP000078046"/>
    </source>
</evidence>
<dbReference type="Proteomes" id="UP000078046">
    <property type="component" value="Unassembled WGS sequence"/>
</dbReference>
<feature type="region of interest" description="Disordered" evidence="1">
    <location>
        <begin position="122"/>
        <end position="155"/>
    </location>
</feature>
<dbReference type="EMBL" id="LWCA01000002">
    <property type="protein sequence ID" value="OAF72161.1"/>
    <property type="molecule type" value="Genomic_DNA"/>
</dbReference>
<protein>
    <submittedName>
        <fullName evidence="2">Uncharacterized protein</fullName>
    </submittedName>
</protein>
<comment type="caution">
    <text evidence="2">The sequence shown here is derived from an EMBL/GenBank/DDBJ whole genome shotgun (WGS) entry which is preliminary data.</text>
</comment>
<feature type="region of interest" description="Disordered" evidence="1">
    <location>
        <begin position="784"/>
        <end position="879"/>
    </location>
</feature>
<keyword evidence="3" id="KW-1185">Reference proteome</keyword>
<name>A0A177BF13_9BILA</name>
<organism evidence="2 3">
    <name type="scientific">Intoshia linei</name>
    <dbReference type="NCBI Taxonomy" id="1819745"/>
    <lineage>
        <taxon>Eukaryota</taxon>
        <taxon>Metazoa</taxon>
        <taxon>Spiralia</taxon>
        <taxon>Lophotrochozoa</taxon>
        <taxon>Mesozoa</taxon>
        <taxon>Orthonectida</taxon>
        <taxon>Rhopaluridae</taxon>
        <taxon>Intoshia</taxon>
    </lineage>
</organism>
<feature type="compositionally biased region" description="Polar residues" evidence="1">
    <location>
        <begin position="809"/>
        <end position="862"/>
    </location>
</feature>